<dbReference type="KEGG" id="kcm:ABWK59_33925"/>
<keyword evidence="1" id="KW-0472">Membrane</keyword>
<dbReference type="EMBL" id="CP159872">
    <property type="protein sequence ID" value="XCM83569.1"/>
    <property type="molecule type" value="Genomic_DNA"/>
</dbReference>
<dbReference type="AlphaFoldDB" id="A0AAU8K6B3"/>
<evidence type="ECO:0000313" key="2">
    <source>
        <dbReference type="EMBL" id="XCM83569.1"/>
    </source>
</evidence>
<name>A0AAU8K6B3_9ACTN</name>
<reference evidence="2" key="1">
    <citation type="submission" date="2024-06" db="EMBL/GenBank/DDBJ databases">
        <title>The genome sequences of Kitasatospora sp. strain HUAS MG31.</title>
        <authorList>
            <person name="Mo P."/>
        </authorList>
    </citation>
    <scope>NUCLEOTIDE SEQUENCE</scope>
    <source>
        <strain evidence="2">HUAS MG31</strain>
    </source>
</reference>
<protein>
    <submittedName>
        <fullName evidence="2">Uncharacterized protein</fullName>
    </submittedName>
</protein>
<sequence length="265" mass="28119">MEGVSQRRLDVALWWAVGAQILGLVAGFAFAEPELLRPDYAGGGLPLLAELAALLLFAFTLGRRCGEAAWWAVAVVVGLAAMVVMTLAAGTGSWLTWGALAPLAGTVAVFLNLRRRSRAAAPDSPPIGRHHGGMTAAAASAVALVAAVAVSSQYRMENVDFTGGWADHEHEVTLALADAAPGGWHYVLRRGTCTEEGPWRLDYPQMSTSVQVWLDRKEATTSCLRDSSNRSDLVAIVTGGTFDHPVLTVHHGDGTPWRLTRQAAG</sequence>
<feature type="transmembrane region" description="Helical" evidence="1">
    <location>
        <begin position="12"/>
        <end position="31"/>
    </location>
</feature>
<gene>
    <name evidence="2" type="ORF">ABWK59_33925</name>
</gene>
<organism evidence="2">
    <name type="scientific">Kitasatospora camelliae</name>
    <dbReference type="NCBI Taxonomy" id="3156397"/>
    <lineage>
        <taxon>Bacteria</taxon>
        <taxon>Bacillati</taxon>
        <taxon>Actinomycetota</taxon>
        <taxon>Actinomycetes</taxon>
        <taxon>Kitasatosporales</taxon>
        <taxon>Streptomycetaceae</taxon>
        <taxon>Kitasatospora</taxon>
    </lineage>
</organism>
<accession>A0AAU8K6B3</accession>
<dbReference type="RefSeq" id="WP_354644505.1">
    <property type="nucleotide sequence ID" value="NZ_CP159872.1"/>
</dbReference>
<keyword evidence="1" id="KW-1133">Transmembrane helix</keyword>
<feature type="transmembrane region" description="Helical" evidence="1">
    <location>
        <begin position="43"/>
        <end position="61"/>
    </location>
</feature>
<feature type="transmembrane region" description="Helical" evidence="1">
    <location>
        <begin position="94"/>
        <end position="113"/>
    </location>
</feature>
<feature type="transmembrane region" description="Helical" evidence="1">
    <location>
        <begin position="68"/>
        <end position="88"/>
    </location>
</feature>
<evidence type="ECO:0000256" key="1">
    <source>
        <dbReference type="SAM" id="Phobius"/>
    </source>
</evidence>
<proteinExistence type="predicted"/>
<keyword evidence="1" id="KW-0812">Transmembrane</keyword>